<comment type="similarity">
    <text evidence="1 4 5">Belongs to the bacterial ribosomal protein bS18 family.</text>
</comment>
<dbReference type="InterPro" id="IPR036870">
    <property type="entry name" value="Ribosomal_bS18_sf"/>
</dbReference>
<dbReference type="Gene3D" id="4.10.640.10">
    <property type="entry name" value="Ribosomal protein S18"/>
    <property type="match status" value="1"/>
</dbReference>
<sequence>MAEELSVENEQSSGGYGGRRYVARPKICQFCADKNIKIDYKSSDMMRRFVTEEGKIRPRRQTGTCARHQRELASAVKRARHIALLPFVSERPTD</sequence>
<evidence type="ECO:0000313" key="6">
    <source>
        <dbReference type="EMBL" id="KPL69965.1"/>
    </source>
</evidence>
<dbReference type="EMBL" id="LGCK01000015">
    <property type="protein sequence ID" value="KPL69965.1"/>
    <property type="molecule type" value="Genomic_DNA"/>
</dbReference>
<keyword evidence="4" id="KW-0694">RNA-binding</keyword>
<dbReference type="PANTHER" id="PTHR13479">
    <property type="entry name" value="30S RIBOSOMAL PROTEIN S18"/>
    <property type="match status" value="1"/>
</dbReference>
<protein>
    <recommendedName>
        <fullName evidence="4">Small ribosomal subunit protein bS18</fullName>
    </recommendedName>
</protein>
<evidence type="ECO:0000313" key="7">
    <source>
        <dbReference type="Proteomes" id="UP000050430"/>
    </source>
</evidence>
<organism evidence="6 7">
    <name type="scientific">Leptolinea tardivitalis</name>
    <dbReference type="NCBI Taxonomy" id="229920"/>
    <lineage>
        <taxon>Bacteria</taxon>
        <taxon>Bacillati</taxon>
        <taxon>Chloroflexota</taxon>
        <taxon>Anaerolineae</taxon>
        <taxon>Anaerolineales</taxon>
        <taxon>Anaerolineaceae</taxon>
        <taxon>Leptolinea</taxon>
    </lineage>
</organism>
<evidence type="ECO:0000256" key="3">
    <source>
        <dbReference type="ARBA" id="ARBA00023274"/>
    </source>
</evidence>
<comment type="function">
    <text evidence="4">Binds as a heterodimer with protein bS6 to the central domain of the 16S rRNA, where it helps stabilize the platform of the 30S subunit.</text>
</comment>
<dbReference type="PANTHER" id="PTHR13479:SF40">
    <property type="entry name" value="SMALL RIBOSOMAL SUBUNIT PROTEIN BS18M"/>
    <property type="match status" value="1"/>
</dbReference>
<keyword evidence="3 4" id="KW-0687">Ribonucleoprotein</keyword>
<dbReference type="OrthoDB" id="9812008at2"/>
<evidence type="ECO:0000256" key="5">
    <source>
        <dbReference type="RuleBase" id="RU003910"/>
    </source>
</evidence>
<comment type="subunit">
    <text evidence="4">Part of the 30S ribosomal subunit. Forms a tight heterodimer with protein bS6.</text>
</comment>
<dbReference type="STRING" id="229920.ADM99_16735"/>
<name>A0A0P6WSL6_9CHLR</name>
<dbReference type="HAMAP" id="MF_00270">
    <property type="entry name" value="Ribosomal_bS18"/>
    <property type="match status" value="1"/>
</dbReference>
<accession>A0A0P6WSL6</accession>
<dbReference type="SUPFAM" id="SSF46911">
    <property type="entry name" value="Ribosomal protein S18"/>
    <property type="match status" value="1"/>
</dbReference>
<dbReference type="GO" id="GO:0070181">
    <property type="term" value="F:small ribosomal subunit rRNA binding"/>
    <property type="evidence" value="ECO:0007669"/>
    <property type="project" value="TreeGrafter"/>
</dbReference>
<dbReference type="AlphaFoldDB" id="A0A0P6WSL6"/>
<keyword evidence="4" id="KW-0699">rRNA-binding</keyword>
<keyword evidence="7" id="KW-1185">Reference proteome</keyword>
<dbReference type="PATRIC" id="fig|229920.5.peg.925"/>
<evidence type="ECO:0000256" key="4">
    <source>
        <dbReference type="HAMAP-Rule" id="MF_00270"/>
    </source>
</evidence>
<proteinExistence type="inferred from homology"/>
<dbReference type="Pfam" id="PF01084">
    <property type="entry name" value="Ribosomal_S18"/>
    <property type="match status" value="1"/>
</dbReference>
<gene>
    <name evidence="4" type="primary">rpsR</name>
    <name evidence="6" type="ORF">ADM99_16735</name>
</gene>
<dbReference type="InterPro" id="IPR001648">
    <property type="entry name" value="Ribosomal_bS18"/>
</dbReference>
<comment type="caution">
    <text evidence="6">The sequence shown here is derived from an EMBL/GenBank/DDBJ whole genome shotgun (WGS) entry which is preliminary data.</text>
</comment>
<dbReference type="PRINTS" id="PR00974">
    <property type="entry name" value="RIBOSOMALS18"/>
</dbReference>
<dbReference type="RefSeq" id="WP_062420851.1">
    <property type="nucleotide sequence ID" value="NZ_BBYA01000006.1"/>
</dbReference>
<evidence type="ECO:0000256" key="1">
    <source>
        <dbReference type="ARBA" id="ARBA00005589"/>
    </source>
</evidence>
<dbReference type="NCBIfam" id="TIGR00165">
    <property type="entry name" value="S18"/>
    <property type="match status" value="1"/>
</dbReference>
<dbReference type="GO" id="GO:0022627">
    <property type="term" value="C:cytosolic small ribosomal subunit"/>
    <property type="evidence" value="ECO:0007669"/>
    <property type="project" value="TreeGrafter"/>
</dbReference>
<dbReference type="GO" id="GO:0003735">
    <property type="term" value="F:structural constituent of ribosome"/>
    <property type="evidence" value="ECO:0007669"/>
    <property type="project" value="InterPro"/>
</dbReference>
<dbReference type="GO" id="GO:0006412">
    <property type="term" value="P:translation"/>
    <property type="evidence" value="ECO:0007669"/>
    <property type="project" value="UniProtKB-UniRule"/>
</dbReference>
<evidence type="ECO:0000256" key="2">
    <source>
        <dbReference type="ARBA" id="ARBA00022980"/>
    </source>
</evidence>
<keyword evidence="2 4" id="KW-0689">Ribosomal protein</keyword>
<dbReference type="Proteomes" id="UP000050430">
    <property type="component" value="Unassembled WGS sequence"/>
</dbReference>
<reference evidence="6 7" key="1">
    <citation type="submission" date="2015-07" db="EMBL/GenBank/DDBJ databases">
        <title>Genome sequence of Leptolinea tardivitalis DSM 16556.</title>
        <authorList>
            <person name="Hemp J."/>
            <person name="Ward L.M."/>
            <person name="Pace L.A."/>
            <person name="Fischer W.W."/>
        </authorList>
    </citation>
    <scope>NUCLEOTIDE SEQUENCE [LARGE SCALE GENOMIC DNA]</scope>
    <source>
        <strain evidence="6 7">YMTK-2</strain>
    </source>
</reference>